<dbReference type="Proteomes" id="UP000179113">
    <property type="component" value="Unassembled WGS sequence"/>
</dbReference>
<accession>A0A1F4WGD7</accession>
<proteinExistence type="predicted"/>
<gene>
    <name evidence="2" type="ORF">A2415_00010</name>
</gene>
<evidence type="ECO:0000313" key="3">
    <source>
        <dbReference type="Proteomes" id="UP000179113"/>
    </source>
</evidence>
<comment type="caution">
    <text evidence="2">The sequence shown here is derived from an EMBL/GenBank/DDBJ whole genome shotgun (WGS) entry which is preliminary data.</text>
</comment>
<evidence type="ECO:0000313" key="2">
    <source>
        <dbReference type="EMBL" id="OGC68472.1"/>
    </source>
</evidence>
<sequence length="70" mass="7586">MEPMLMDTIVQGLMLIHTIIILTSLRLTVMDMDITSLITVLQEATPVHGTHPAILTVTIAMGSGTTQIIK</sequence>
<keyword evidence="1" id="KW-1133">Transmembrane helix</keyword>
<organism evidence="2 3">
    <name type="scientific">candidate division WWE3 bacterium RIFOXYC1_FULL_39_7</name>
    <dbReference type="NCBI Taxonomy" id="1802643"/>
    <lineage>
        <taxon>Bacteria</taxon>
        <taxon>Katanobacteria</taxon>
    </lineage>
</organism>
<dbReference type="AlphaFoldDB" id="A0A1F4WGD7"/>
<evidence type="ECO:0000256" key="1">
    <source>
        <dbReference type="SAM" id="Phobius"/>
    </source>
</evidence>
<protein>
    <submittedName>
        <fullName evidence="2">Uncharacterized protein</fullName>
    </submittedName>
</protein>
<dbReference type="EMBL" id="MEWA01000043">
    <property type="protein sequence ID" value="OGC68472.1"/>
    <property type="molecule type" value="Genomic_DNA"/>
</dbReference>
<keyword evidence="1" id="KW-0472">Membrane</keyword>
<feature type="transmembrane region" description="Helical" evidence="1">
    <location>
        <begin position="12"/>
        <end position="29"/>
    </location>
</feature>
<keyword evidence="1" id="KW-0812">Transmembrane</keyword>
<reference evidence="2 3" key="1">
    <citation type="journal article" date="2016" name="Nat. Commun.">
        <title>Thousands of microbial genomes shed light on interconnected biogeochemical processes in an aquifer system.</title>
        <authorList>
            <person name="Anantharaman K."/>
            <person name="Brown C.T."/>
            <person name="Hug L.A."/>
            <person name="Sharon I."/>
            <person name="Castelle C.J."/>
            <person name="Probst A.J."/>
            <person name="Thomas B.C."/>
            <person name="Singh A."/>
            <person name="Wilkins M.J."/>
            <person name="Karaoz U."/>
            <person name="Brodie E.L."/>
            <person name="Williams K.H."/>
            <person name="Hubbard S.S."/>
            <person name="Banfield J.F."/>
        </authorList>
    </citation>
    <scope>NUCLEOTIDE SEQUENCE [LARGE SCALE GENOMIC DNA]</scope>
</reference>
<name>A0A1F4WGD7_UNCKA</name>